<evidence type="ECO:0000259" key="9">
    <source>
        <dbReference type="Pfam" id="PF01035"/>
    </source>
</evidence>
<dbReference type="Gene3D" id="1.10.10.10">
    <property type="entry name" value="Winged helix-like DNA-binding domain superfamily/Winged helix DNA-binding domain"/>
    <property type="match status" value="1"/>
</dbReference>
<dbReference type="AlphaFoldDB" id="A0A840AYY0"/>
<feature type="domain" description="Methylated-DNA-[protein]-cysteine S-methyltransferase DNA binding" evidence="9">
    <location>
        <begin position="94"/>
        <end position="173"/>
    </location>
</feature>
<comment type="caution">
    <text evidence="11">The sequence shown here is derived from an EMBL/GenBank/DDBJ whole genome shotgun (WGS) entry which is preliminary data.</text>
</comment>
<protein>
    <recommendedName>
        <fullName evidence="3">methylated-DNA--[protein]-cysteine S-methyltransferase</fullName>
        <ecNumber evidence="3">2.1.1.63</ecNumber>
    </recommendedName>
</protein>
<evidence type="ECO:0000256" key="6">
    <source>
        <dbReference type="ARBA" id="ARBA00022763"/>
    </source>
</evidence>
<dbReference type="InterPro" id="IPR001497">
    <property type="entry name" value="MethylDNA_cys_MeTrfase_AS"/>
</dbReference>
<dbReference type="EC" id="2.1.1.63" evidence="3"/>
<feature type="domain" description="Methylguanine DNA methyltransferase ribonuclease-like" evidence="10">
    <location>
        <begin position="17"/>
        <end position="52"/>
    </location>
</feature>
<dbReference type="PANTHER" id="PTHR10815:SF14">
    <property type="entry name" value="BIFUNCTIONAL TRANSCRIPTIONAL ACTIVATOR_DNA REPAIR ENZYME ADA"/>
    <property type="match status" value="1"/>
</dbReference>
<keyword evidence="5 11" id="KW-0808">Transferase</keyword>
<dbReference type="GO" id="GO:0032259">
    <property type="term" value="P:methylation"/>
    <property type="evidence" value="ECO:0007669"/>
    <property type="project" value="UniProtKB-KW"/>
</dbReference>
<dbReference type="Pfam" id="PF02870">
    <property type="entry name" value="Methyltransf_1N"/>
    <property type="match status" value="1"/>
</dbReference>
<evidence type="ECO:0000256" key="5">
    <source>
        <dbReference type="ARBA" id="ARBA00022679"/>
    </source>
</evidence>
<evidence type="ECO:0000313" key="11">
    <source>
        <dbReference type="EMBL" id="MBB3943318.1"/>
    </source>
</evidence>
<dbReference type="PROSITE" id="PS00374">
    <property type="entry name" value="MGMT"/>
    <property type="match status" value="1"/>
</dbReference>
<sequence>MGMIPSAWKNGGAGVEIRWEVVDTALGKMLLAATDKGICRLSFDEDEAALQHRFPNADIIAGGSALAHLVTGAIAAIENPAHMPDLPLDVAGTAFQQAIWNELKRIPAGETRTYADIAAAVGSPNAVRAAGSANGANNVAVLIPCHRVIRSDGSLGGYAYGLERKQALLDKERAQDRLL</sequence>
<dbReference type="SUPFAM" id="SSF53155">
    <property type="entry name" value="Methylated DNA-protein cysteine methyltransferase domain"/>
    <property type="match status" value="1"/>
</dbReference>
<keyword evidence="7" id="KW-0234">DNA repair</keyword>
<dbReference type="InterPro" id="IPR014048">
    <property type="entry name" value="MethylDNA_cys_MeTrfase_DNA-bd"/>
</dbReference>
<reference evidence="11 12" key="1">
    <citation type="submission" date="2020-08" db="EMBL/GenBank/DDBJ databases">
        <title>Genomic Encyclopedia of Type Strains, Phase IV (KMG-IV): sequencing the most valuable type-strain genomes for metagenomic binning, comparative biology and taxonomic classification.</title>
        <authorList>
            <person name="Goeker M."/>
        </authorList>
    </citation>
    <scope>NUCLEOTIDE SEQUENCE [LARGE SCALE GENOMIC DNA]</scope>
    <source>
        <strain evidence="11 12">DSM 29050</strain>
    </source>
</reference>
<comment type="catalytic activity">
    <reaction evidence="8">
        <text>a 6-O-methyl-2'-deoxyguanosine in DNA + L-cysteinyl-[protein] = S-methyl-L-cysteinyl-[protein] + a 2'-deoxyguanosine in DNA</text>
        <dbReference type="Rhea" id="RHEA:24000"/>
        <dbReference type="Rhea" id="RHEA-COMP:10131"/>
        <dbReference type="Rhea" id="RHEA-COMP:10132"/>
        <dbReference type="Rhea" id="RHEA-COMP:11367"/>
        <dbReference type="Rhea" id="RHEA-COMP:11368"/>
        <dbReference type="ChEBI" id="CHEBI:29950"/>
        <dbReference type="ChEBI" id="CHEBI:82612"/>
        <dbReference type="ChEBI" id="CHEBI:85445"/>
        <dbReference type="ChEBI" id="CHEBI:85448"/>
        <dbReference type="EC" id="2.1.1.63"/>
    </reaction>
</comment>
<keyword evidence="12" id="KW-1185">Reference proteome</keyword>
<evidence type="ECO:0000256" key="1">
    <source>
        <dbReference type="ARBA" id="ARBA00001286"/>
    </source>
</evidence>
<accession>A0A840AYY0</accession>
<evidence type="ECO:0000313" key="12">
    <source>
        <dbReference type="Proteomes" id="UP000581447"/>
    </source>
</evidence>
<dbReference type="NCBIfam" id="TIGR00589">
    <property type="entry name" value="ogt"/>
    <property type="match status" value="1"/>
</dbReference>
<evidence type="ECO:0000256" key="2">
    <source>
        <dbReference type="ARBA" id="ARBA00008711"/>
    </source>
</evidence>
<gene>
    <name evidence="11" type="ORF">GGR91_001576</name>
</gene>
<dbReference type="SUPFAM" id="SSF46767">
    <property type="entry name" value="Methylated DNA-protein cysteine methyltransferase, C-terminal domain"/>
    <property type="match status" value="1"/>
</dbReference>
<evidence type="ECO:0000256" key="3">
    <source>
        <dbReference type="ARBA" id="ARBA00011918"/>
    </source>
</evidence>
<comment type="catalytic activity">
    <reaction evidence="1">
        <text>a 4-O-methyl-thymidine in DNA + L-cysteinyl-[protein] = a thymidine in DNA + S-methyl-L-cysteinyl-[protein]</text>
        <dbReference type="Rhea" id="RHEA:53428"/>
        <dbReference type="Rhea" id="RHEA-COMP:10131"/>
        <dbReference type="Rhea" id="RHEA-COMP:10132"/>
        <dbReference type="Rhea" id="RHEA-COMP:13555"/>
        <dbReference type="Rhea" id="RHEA-COMP:13556"/>
        <dbReference type="ChEBI" id="CHEBI:29950"/>
        <dbReference type="ChEBI" id="CHEBI:82612"/>
        <dbReference type="ChEBI" id="CHEBI:137386"/>
        <dbReference type="ChEBI" id="CHEBI:137387"/>
        <dbReference type="EC" id="2.1.1.63"/>
    </reaction>
</comment>
<evidence type="ECO:0000259" key="10">
    <source>
        <dbReference type="Pfam" id="PF02870"/>
    </source>
</evidence>
<comment type="similarity">
    <text evidence="2">Belongs to the MGMT family.</text>
</comment>
<dbReference type="Pfam" id="PF01035">
    <property type="entry name" value="DNA_binding_1"/>
    <property type="match status" value="1"/>
</dbReference>
<dbReference type="InterPro" id="IPR036217">
    <property type="entry name" value="MethylDNA_cys_MeTrfase_DNAb"/>
</dbReference>
<dbReference type="Gene3D" id="3.30.160.70">
    <property type="entry name" value="Methylated DNA-protein cysteine methyltransferase domain"/>
    <property type="match status" value="1"/>
</dbReference>
<evidence type="ECO:0000256" key="7">
    <source>
        <dbReference type="ARBA" id="ARBA00023204"/>
    </source>
</evidence>
<evidence type="ECO:0000256" key="8">
    <source>
        <dbReference type="ARBA" id="ARBA00049348"/>
    </source>
</evidence>
<dbReference type="InterPro" id="IPR036631">
    <property type="entry name" value="MGMT_N_sf"/>
</dbReference>
<dbReference type="CDD" id="cd06445">
    <property type="entry name" value="ATase"/>
    <property type="match status" value="1"/>
</dbReference>
<proteinExistence type="inferred from homology"/>
<dbReference type="InterPro" id="IPR036388">
    <property type="entry name" value="WH-like_DNA-bd_sf"/>
</dbReference>
<dbReference type="FunFam" id="1.10.10.10:FF:000214">
    <property type="entry name" value="Methylated-DNA--protein-cysteine methyltransferase"/>
    <property type="match status" value="1"/>
</dbReference>
<dbReference type="EMBL" id="JACIEA010000002">
    <property type="protein sequence ID" value="MBB3943318.1"/>
    <property type="molecule type" value="Genomic_DNA"/>
</dbReference>
<dbReference type="PANTHER" id="PTHR10815">
    <property type="entry name" value="METHYLATED-DNA--PROTEIN-CYSTEINE METHYLTRANSFERASE"/>
    <property type="match status" value="1"/>
</dbReference>
<dbReference type="Proteomes" id="UP000581447">
    <property type="component" value="Unassembled WGS sequence"/>
</dbReference>
<organism evidence="11 12">
    <name type="scientific">Sphingorhabdus rigui</name>
    <dbReference type="NCBI Taxonomy" id="1282858"/>
    <lineage>
        <taxon>Bacteria</taxon>
        <taxon>Pseudomonadati</taxon>
        <taxon>Pseudomonadota</taxon>
        <taxon>Alphaproteobacteria</taxon>
        <taxon>Sphingomonadales</taxon>
        <taxon>Sphingomonadaceae</taxon>
        <taxon>Sphingorhabdus</taxon>
    </lineage>
</organism>
<evidence type="ECO:0000256" key="4">
    <source>
        <dbReference type="ARBA" id="ARBA00022603"/>
    </source>
</evidence>
<keyword evidence="4 11" id="KW-0489">Methyltransferase</keyword>
<dbReference type="GO" id="GO:0006281">
    <property type="term" value="P:DNA repair"/>
    <property type="evidence" value="ECO:0007669"/>
    <property type="project" value="UniProtKB-KW"/>
</dbReference>
<dbReference type="GO" id="GO:0003908">
    <property type="term" value="F:methylated-DNA-[protein]-cysteine S-methyltransferase activity"/>
    <property type="evidence" value="ECO:0007669"/>
    <property type="project" value="UniProtKB-EC"/>
</dbReference>
<name>A0A840AYY0_9SPHN</name>
<dbReference type="InterPro" id="IPR008332">
    <property type="entry name" value="MethylG_MeTrfase_N"/>
</dbReference>
<keyword evidence="6" id="KW-0227">DNA damage</keyword>